<evidence type="ECO:0000313" key="2">
    <source>
        <dbReference type="Proteomes" id="UP000475862"/>
    </source>
</evidence>
<protein>
    <submittedName>
        <fullName evidence="1">Uncharacterized protein</fullName>
    </submittedName>
</protein>
<accession>A0A6G0TVS1</accession>
<name>A0A6G0TVS1_APHGL</name>
<dbReference type="EMBL" id="VYZN01000014">
    <property type="protein sequence ID" value="KAE9539527.1"/>
    <property type="molecule type" value="Genomic_DNA"/>
</dbReference>
<dbReference type="AlphaFoldDB" id="A0A6G0TVS1"/>
<organism evidence="1 2">
    <name type="scientific">Aphis glycines</name>
    <name type="common">Soybean aphid</name>
    <dbReference type="NCBI Taxonomy" id="307491"/>
    <lineage>
        <taxon>Eukaryota</taxon>
        <taxon>Metazoa</taxon>
        <taxon>Ecdysozoa</taxon>
        <taxon>Arthropoda</taxon>
        <taxon>Hexapoda</taxon>
        <taxon>Insecta</taxon>
        <taxon>Pterygota</taxon>
        <taxon>Neoptera</taxon>
        <taxon>Paraneoptera</taxon>
        <taxon>Hemiptera</taxon>
        <taxon>Sternorrhyncha</taxon>
        <taxon>Aphidomorpha</taxon>
        <taxon>Aphidoidea</taxon>
        <taxon>Aphididae</taxon>
        <taxon>Aphidini</taxon>
        <taxon>Aphis</taxon>
        <taxon>Aphis</taxon>
    </lineage>
</organism>
<dbReference type="Proteomes" id="UP000475862">
    <property type="component" value="Unassembled WGS sequence"/>
</dbReference>
<gene>
    <name evidence="1" type="ORF">AGLY_004779</name>
</gene>
<sequence length="211" mass="22905">MVCSNNNMCVKLLTKLSYKRIGPGYGLVRGRCRSLVAAAFDSQHFSRVFGRLCLQHLIDDGAVADAEQRADQPRVRPVAAAVLVTGDRAAPCRRGCVRRAGGPPFVVTTPSGATAPVLLVLAAAVFFSYVSDHAVLEREPTLARHARERLATNLSVFHVVLFDGRRVVVVVHGPLRHQYFVTFGVVDPDMVQSALSVQVAAVAQVTLETRF</sequence>
<evidence type="ECO:0000313" key="1">
    <source>
        <dbReference type="EMBL" id="KAE9539527.1"/>
    </source>
</evidence>
<proteinExistence type="predicted"/>
<reference evidence="1 2" key="1">
    <citation type="submission" date="2019-08" db="EMBL/GenBank/DDBJ databases">
        <title>The genome of the soybean aphid Biotype 1, its phylome, world population structure and adaptation to the North American continent.</title>
        <authorList>
            <person name="Giordano R."/>
            <person name="Donthu R.K."/>
            <person name="Hernandez A.G."/>
            <person name="Wright C.L."/>
            <person name="Zimin A.V."/>
        </authorList>
    </citation>
    <scope>NUCLEOTIDE SEQUENCE [LARGE SCALE GENOMIC DNA]</scope>
    <source>
        <tissue evidence="1">Whole aphids</tissue>
    </source>
</reference>
<keyword evidence="2" id="KW-1185">Reference proteome</keyword>
<comment type="caution">
    <text evidence="1">The sequence shown here is derived from an EMBL/GenBank/DDBJ whole genome shotgun (WGS) entry which is preliminary data.</text>
</comment>